<accession>A0A8J4VZP3</accession>
<dbReference type="Proteomes" id="UP000702964">
    <property type="component" value="Unassembled WGS sequence"/>
</dbReference>
<keyword evidence="7" id="KW-0503">Monooxygenase</keyword>
<dbReference type="EMBL" id="AOFI03001188">
    <property type="protein sequence ID" value="KAF4314947.1"/>
    <property type="molecule type" value="Genomic_DNA"/>
</dbReference>
<dbReference type="PANTHER" id="PTHR42747">
    <property type="entry name" value="NITRONATE MONOOXYGENASE-RELATED"/>
    <property type="match status" value="1"/>
</dbReference>
<evidence type="ECO:0008006" key="10">
    <source>
        <dbReference type="Google" id="ProtNLM"/>
    </source>
</evidence>
<evidence type="ECO:0000256" key="2">
    <source>
        <dbReference type="ARBA" id="ARBA00009881"/>
    </source>
</evidence>
<dbReference type="Gene3D" id="3.20.20.70">
    <property type="entry name" value="Aldolase class I"/>
    <property type="match status" value="1"/>
</dbReference>
<evidence type="ECO:0000256" key="6">
    <source>
        <dbReference type="ARBA" id="ARBA00023002"/>
    </source>
</evidence>
<evidence type="ECO:0000256" key="1">
    <source>
        <dbReference type="ARBA" id="ARBA00001917"/>
    </source>
</evidence>
<protein>
    <recommendedName>
        <fullName evidence="10">Nitronate monooxygenase domain-containing protein</fullName>
    </recommendedName>
</protein>
<dbReference type="GO" id="GO:0018580">
    <property type="term" value="F:nitronate monooxygenase activity"/>
    <property type="evidence" value="ECO:0007669"/>
    <property type="project" value="InterPro"/>
</dbReference>
<comment type="cofactor">
    <cofactor evidence="1">
        <name>FMN</name>
        <dbReference type="ChEBI" id="CHEBI:58210"/>
    </cofactor>
</comment>
<keyword evidence="6" id="KW-0560">Oxidoreductase</keyword>
<dbReference type="InterPro" id="IPR013785">
    <property type="entry name" value="Aldolase_TIM"/>
</dbReference>
<comment type="similarity">
    <text evidence="2">Belongs to the nitronate monooxygenase family. NMO class I subfamily.</text>
</comment>
<dbReference type="CDD" id="cd04730">
    <property type="entry name" value="NPD_like"/>
    <property type="match status" value="1"/>
</dbReference>
<evidence type="ECO:0000313" key="9">
    <source>
        <dbReference type="Proteomes" id="UP000702964"/>
    </source>
</evidence>
<dbReference type="SUPFAM" id="SSF51412">
    <property type="entry name" value="Inosine monophosphate dehydrogenase (IMPDH)"/>
    <property type="match status" value="1"/>
</dbReference>
<dbReference type="GO" id="GO:0000166">
    <property type="term" value="F:nucleotide binding"/>
    <property type="evidence" value="ECO:0007669"/>
    <property type="project" value="UniProtKB-KW"/>
</dbReference>
<organism evidence="8 9">
    <name type="scientific">Phytophthora kernoviae 00238/432</name>
    <dbReference type="NCBI Taxonomy" id="1284355"/>
    <lineage>
        <taxon>Eukaryota</taxon>
        <taxon>Sar</taxon>
        <taxon>Stramenopiles</taxon>
        <taxon>Oomycota</taxon>
        <taxon>Peronosporomycetes</taxon>
        <taxon>Peronosporales</taxon>
        <taxon>Peronosporaceae</taxon>
        <taxon>Phytophthora</taxon>
    </lineage>
</organism>
<dbReference type="FunFam" id="3.20.20.70:FF:000154">
    <property type="entry name" value="Probable nitronate monooxygenase"/>
    <property type="match status" value="1"/>
</dbReference>
<reference evidence="8" key="1">
    <citation type="journal article" date="2015" name="Genom Data">
        <title>Draft genome sequences of Phytophthora kernoviae and Phytophthora ramorum lineage EU2 from Scotland.</title>
        <authorList>
            <person name="Sambles C."/>
            <person name="Schlenzig A."/>
            <person name="O'Neill P."/>
            <person name="Grant M."/>
            <person name="Studholme D.J."/>
        </authorList>
    </citation>
    <scope>NUCLEOTIDE SEQUENCE</scope>
    <source>
        <strain evidence="8">00238/432</strain>
    </source>
</reference>
<evidence type="ECO:0000313" key="8">
    <source>
        <dbReference type="EMBL" id="KAF4314947.1"/>
    </source>
</evidence>
<keyword evidence="5" id="KW-0547">Nucleotide-binding</keyword>
<evidence type="ECO:0000256" key="4">
    <source>
        <dbReference type="ARBA" id="ARBA00022643"/>
    </source>
</evidence>
<name>A0A8J4VZP3_9STRA</name>
<sequence length="588" mass="64265">MAWRDLRMIKRLGLRVPLLQAPMAGAQTSDLAIAVARGGGLGAIPCALLSPDAVREHVQHFRAATKDLSAPINLNFFCHTLPAADPIADKQWQDVLAPYYHEYDVDLTKLTAKGALRMPFDKVSLDLVRELKPEVVSFHFGLPSPQMLQDVKDTGAFVISSATTVREAQWLEERGCDAVIAQGLEAGGHRGVFLPREGGSNYRSDFQYRNSSMDFPRQTGTMALVPQIVDAIKLPVIAAGGIGDARGVLAASALGAAGVQMGTVFLLANETKTSQLHRETLKRAATATGEEAVETAITNVFSGRPARGFVTRVMRDLGPMCAAASEFPTAGAALGPLKTAAEEKGDTAFSSLCQPDHWSGINPEYLSWRGVNIVLRVLNGIPDFVNYSRAQPRIFALGAPDEVRNSMYVLSQFPTATRVRLPEFVEGAERAAHTVLQRLYSPEISETKEFLEQLATPDSLKALLYKPSAPLEGKQKAGNVVLEQLNVNTAVLSAVEYTSQTVNETVEREWLAFRVQYDVTEHLLISPKGEEGIEDRRAVNTSFMWTFEADVTKPEELEWAIVAATPFKEESAVLKTKEAQNDNKETEE</sequence>
<evidence type="ECO:0000256" key="7">
    <source>
        <dbReference type="ARBA" id="ARBA00023033"/>
    </source>
</evidence>
<dbReference type="Pfam" id="PF03060">
    <property type="entry name" value="NMO"/>
    <property type="match status" value="1"/>
</dbReference>
<dbReference type="PANTHER" id="PTHR42747:SF3">
    <property type="entry name" value="NITRONATE MONOOXYGENASE-RELATED"/>
    <property type="match status" value="1"/>
</dbReference>
<dbReference type="InterPro" id="IPR004136">
    <property type="entry name" value="NMO"/>
</dbReference>
<comment type="caution">
    <text evidence="8">The sequence shown here is derived from an EMBL/GenBank/DDBJ whole genome shotgun (WGS) entry which is preliminary data.</text>
</comment>
<proteinExistence type="inferred from homology"/>
<gene>
    <name evidence="8" type="ORF">G195_011317</name>
</gene>
<reference evidence="8" key="2">
    <citation type="submission" date="2020-02" db="EMBL/GenBank/DDBJ databases">
        <authorList>
            <person name="Studholme D.J."/>
        </authorList>
    </citation>
    <scope>NUCLEOTIDE SEQUENCE</scope>
    <source>
        <strain evidence="8">00238/432</strain>
    </source>
</reference>
<evidence type="ECO:0000256" key="5">
    <source>
        <dbReference type="ARBA" id="ARBA00022741"/>
    </source>
</evidence>
<evidence type="ECO:0000256" key="3">
    <source>
        <dbReference type="ARBA" id="ARBA00022630"/>
    </source>
</evidence>
<dbReference type="AlphaFoldDB" id="A0A8J4VZP3"/>
<keyword evidence="4" id="KW-0288">FMN</keyword>
<keyword evidence="3" id="KW-0285">Flavoprotein</keyword>